<sequence length="186" mass="20300">MTASSQMQLIGLPTAQPATSESDEAYTIDSAAYPIIQLCSDFFGGIGLDPTANPQKTIPARHHMTKADNSLNRSWKEKGAVYMNPPYSCADVFLAKLVEEYLLGHCPEAIALIIATTACSKKCGPLIQATAAGQCWIHGRLRFRYGSKERMGQIGETLTVPSTLIYWGERVETFQQTFNPLALAAL</sequence>
<dbReference type="Pfam" id="PF05869">
    <property type="entry name" value="Dam"/>
    <property type="match status" value="1"/>
</dbReference>
<dbReference type="AlphaFoldDB" id="D6PKX7"/>
<dbReference type="GO" id="GO:0009007">
    <property type="term" value="F:site-specific DNA-methyltransferase (adenine-specific) activity"/>
    <property type="evidence" value="ECO:0007669"/>
    <property type="project" value="InterPro"/>
</dbReference>
<dbReference type="InterPro" id="IPR008593">
    <property type="entry name" value="Dam_MeTrfase"/>
</dbReference>
<evidence type="ECO:0000313" key="1">
    <source>
        <dbReference type="EMBL" id="ADD96378.1"/>
    </source>
</evidence>
<name>D6PKX7_9ZZZZ</name>
<reference evidence="1" key="1">
    <citation type="journal article" date="2010" name="ISME J.">
        <title>Metagenome of the Mediterranean deep chlorophyll maximum studied by direct and fosmid library 454 pyrosequencing.</title>
        <authorList>
            <person name="Ghai R."/>
            <person name="Martin-Cuadrado A.B."/>
            <person name="Molto A.G."/>
            <person name="Heredia I.G."/>
            <person name="Cabrera R."/>
            <person name="Martin J."/>
            <person name="Verdu M."/>
            <person name="Deschamps P."/>
            <person name="Moreira D."/>
            <person name="Lopez-Garcia P."/>
            <person name="Mira A."/>
            <person name="Rodriguez-Valera F."/>
        </authorList>
    </citation>
    <scope>NUCLEOTIDE SEQUENCE</scope>
</reference>
<protein>
    <submittedName>
        <fullName evidence="1">Uncharacterized protein</fullName>
    </submittedName>
</protein>
<proteinExistence type="predicted"/>
<organism evidence="1">
    <name type="scientific">uncultured organism MedDCM-OCT-S09-C20</name>
    <dbReference type="NCBI Taxonomy" id="743645"/>
    <lineage>
        <taxon>unclassified sequences</taxon>
        <taxon>environmental samples</taxon>
    </lineage>
</organism>
<dbReference type="GO" id="GO:0009307">
    <property type="term" value="P:DNA restriction-modification system"/>
    <property type="evidence" value="ECO:0007669"/>
    <property type="project" value="InterPro"/>
</dbReference>
<dbReference type="GO" id="GO:0003677">
    <property type="term" value="F:DNA binding"/>
    <property type="evidence" value="ECO:0007669"/>
    <property type="project" value="InterPro"/>
</dbReference>
<accession>D6PKX7</accession>
<dbReference type="EMBL" id="GU943135">
    <property type="protein sequence ID" value="ADD96378.1"/>
    <property type="molecule type" value="Genomic_DNA"/>
</dbReference>